<dbReference type="VEuPathDB" id="TriTrypDB:TM35_000141000"/>
<dbReference type="RefSeq" id="XP_028882955.1">
    <property type="nucleotide sequence ID" value="XM_029025545.1"/>
</dbReference>
<proteinExistence type="predicted"/>
<sequence>MHKNVNINKGSPGEVYHLPSFPLQALEKTTAREATAQQTTHTFVFALPRYYSSHHHHYQSAIIWKRSTTLTIHKKRNINFILFCITLCALENTTQVKNTKCTKGVAPP</sequence>
<gene>
    <name evidence="1" type="ORF">TM35_000141000</name>
</gene>
<protein>
    <submittedName>
        <fullName evidence="1">Uncharacterized protein</fullName>
    </submittedName>
</protein>
<dbReference type="EMBL" id="NBCO01000014">
    <property type="protein sequence ID" value="ORC88889.1"/>
    <property type="molecule type" value="Genomic_DNA"/>
</dbReference>
<organism evidence="1 2">
    <name type="scientific">Trypanosoma theileri</name>
    <dbReference type="NCBI Taxonomy" id="67003"/>
    <lineage>
        <taxon>Eukaryota</taxon>
        <taxon>Discoba</taxon>
        <taxon>Euglenozoa</taxon>
        <taxon>Kinetoplastea</taxon>
        <taxon>Metakinetoplastina</taxon>
        <taxon>Trypanosomatida</taxon>
        <taxon>Trypanosomatidae</taxon>
        <taxon>Trypanosoma</taxon>
    </lineage>
</organism>
<evidence type="ECO:0000313" key="2">
    <source>
        <dbReference type="Proteomes" id="UP000192257"/>
    </source>
</evidence>
<dbReference type="AlphaFoldDB" id="A0A1X0NXE3"/>
<evidence type="ECO:0000313" key="1">
    <source>
        <dbReference type="EMBL" id="ORC88889.1"/>
    </source>
</evidence>
<dbReference type="Proteomes" id="UP000192257">
    <property type="component" value="Unassembled WGS sequence"/>
</dbReference>
<keyword evidence="2" id="KW-1185">Reference proteome</keyword>
<reference evidence="1 2" key="1">
    <citation type="submission" date="2017-03" db="EMBL/GenBank/DDBJ databases">
        <title>An alternative strategy for trypanosome survival in the mammalian bloodstream revealed through genome and transcriptome analysis of the ubiquitous bovine parasite Trypanosoma (Megatrypanum) theileri.</title>
        <authorList>
            <person name="Kelly S."/>
            <person name="Ivens A."/>
            <person name="Mott A."/>
            <person name="O'Neill E."/>
            <person name="Emms D."/>
            <person name="Macleod O."/>
            <person name="Voorheis P."/>
            <person name="Matthews J."/>
            <person name="Matthews K."/>
            <person name="Carrington M."/>
        </authorList>
    </citation>
    <scope>NUCLEOTIDE SEQUENCE [LARGE SCALE GENOMIC DNA]</scope>
    <source>
        <strain evidence="1">Edinburgh</strain>
    </source>
</reference>
<dbReference type="GeneID" id="39985325"/>
<comment type="caution">
    <text evidence="1">The sequence shown here is derived from an EMBL/GenBank/DDBJ whole genome shotgun (WGS) entry which is preliminary data.</text>
</comment>
<accession>A0A1X0NXE3</accession>
<name>A0A1X0NXE3_9TRYP</name>